<dbReference type="RefSeq" id="WP_183127893.1">
    <property type="nucleotide sequence ID" value="NZ_JACJHR010000165.1"/>
</dbReference>
<accession>A0A8E1WAC6</accession>
<reference evidence="1 2" key="1">
    <citation type="submission" date="2020-08" db="EMBL/GenBank/DDBJ databases">
        <title>Amycolatopsis echigonensis JCM 21831.</title>
        <authorList>
            <person name="Tedsree N."/>
            <person name="Kuncharoen N."/>
            <person name="Likhitwitayawuid K."/>
            <person name="Tanasupawat S."/>
        </authorList>
    </citation>
    <scope>NUCLEOTIDE SEQUENCE [LARGE SCALE GENOMIC DNA]</scope>
    <source>
        <strain evidence="1 2">JCM 21831</strain>
    </source>
</reference>
<proteinExistence type="predicted"/>
<evidence type="ECO:0000313" key="2">
    <source>
        <dbReference type="Proteomes" id="UP000550260"/>
    </source>
</evidence>
<dbReference type="Proteomes" id="UP000550260">
    <property type="component" value="Unassembled WGS sequence"/>
</dbReference>
<comment type="caution">
    <text evidence="1">The sequence shown here is derived from an EMBL/GenBank/DDBJ whole genome shotgun (WGS) entry which is preliminary data.</text>
</comment>
<evidence type="ECO:0000313" key="1">
    <source>
        <dbReference type="EMBL" id="MBB2506315.1"/>
    </source>
</evidence>
<dbReference type="AlphaFoldDB" id="A0A8E1WAC6"/>
<dbReference type="EMBL" id="JACJHR010000165">
    <property type="protein sequence ID" value="MBB2506315.1"/>
    <property type="molecule type" value="Genomic_DNA"/>
</dbReference>
<gene>
    <name evidence="1" type="ORF">H5411_45320</name>
</gene>
<protein>
    <submittedName>
        <fullName evidence="1">Uncharacterized protein</fullName>
    </submittedName>
</protein>
<organism evidence="1 2">
    <name type="scientific">Amycolatopsis echigonensis</name>
    <dbReference type="NCBI Taxonomy" id="2576905"/>
    <lineage>
        <taxon>Bacteria</taxon>
        <taxon>Bacillati</taxon>
        <taxon>Actinomycetota</taxon>
        <taxon>Actinomycetes</taxon>
        <taxon>Pseudonocardiales</taxon>
        <taxon>Pseudonocardiaceae</taxon>
        <taxon>Amycolatopsis</taxon>
    </lineage>
</organism>
<sequence>MAPSPADSVDSGQLLDQLEFLELRFDSHAHLAGSDLTDPGTSDWWATAGMTVSSDEDDPADQWYFSENATLSAKPDTQGYVDVNILEASGLTIDLQHVDGIFDALDARSSDYAKFIPLFGNRDEYGFLGLDDRLQSTTHAFGTHVVIVDRVRLAPAWRGLGGIGRLLTARVLRWICSDPRLIAVQPFPIDLDRSLLRDASVFEPALDKVRRTWASLGFVPAFGGIWVADPGRSAYSNAVEALERKFGLR</sequence>
<name>A0A8E1WAC6_9PSEU</name>